<evidence type="ECO:0000256" key="1">
    <source>
        <dbReference type="SAM" id="Phobius"/>
    </source>
</evidence>
<keyword evidence="1" id="KW-0812">Transmembrane</keyword>
<dbReference type="EMBL" id="JBHSSJ010000008">
    <property type="protein sequence ID" value="MFC6275258.1"/>
    <property type="molecule type" value="Genomic_DNA"/>
</dbReference>
<reference evidence="3" key="1">
    <citation type="journal article" date="2019" name="Int. J. Syst. Evol. Microbiol.">
        <title>The Global Catalogue of Microorganisms (GCM) 10K type strain sequencing project: providing services to taxonomists for standard genome sequencing and annotation.</title>
        <authorList>
            <consortium name="The Broad Institute Genomics Platform"/>
            <consortium name="The Broad Institute Genome Sequencing Center for Infectious Disease"/>
            <person name="Wu L."/>
            <person name="Ma J."/>
        </authorList>
    </citation>
    <scope>NUCLEOTIDE SEQUENCE [LARGE SCALE GENOMIC DNA]</scope>
    <source>
        <strain evidence="3">CCM 8907</strain>
    </source>
</reference>
<comment type="caution">
    <text evidence="2">The sequence shown here is derived from an EMBL/GenBank/DDBJ whole genome shotgun (WGS) entry which is preliminary data.</text>
</comment>
<organism evidence="2 3">
    <name type="scientific">Levilactobacillus tangyuanensis</name>
    <dbReference type="NCBI Taxonomy" id="2486021"/>
    <lineage>
        <taxon>Bacteria</taxon>
        <taxon>Bacillati</taxon>
        <taxon>Bacillota</taxon>
        <taxon>Bacilli</taxon>
        <taxon>Lactobacillales</taxon>
        <taxon>Lactobacillaceae</taxon>
        <taxon>Levilactobacillus</taxon>
    </lineage>
</organism>
<keyword evidence="3" id="KW-1185">Reference proteome</keyword>
<dbReference type="RefSeq" id="WP_125641777.1">
    <property type="nucleotide sequence ID" value="NZ_JBHSSJ010000008.1"/>
</dbReference>
<feature type="transmembrane region" description="Helical" evidence="1">
    <location>
        <begin position="7"/>
        <end position="29"/>
    </location>
</feature>
<accession>A0ABW1TR59</accession>
<keyword evidence="1" id="KW-0472">Membrane</keyword>
<dbReference type="Proteomes" id="UP001596191">
    <property type="component" value="Unassembled WGS sequence"/>
</dbReference>
<protein>
    <submittedName>
        <fullName evidence="2">Uncharacterized protein</fullName>
    </submittedName>
</protein>
<keyword evidence="1" id="KW-1133">Transmembrane helix</keyword>
<feature type="transmembrane region" description="Helical" evidence="1">
    <location>
        <begin position="98"/>
        <end position="120"/>
    </location>
</feature>
<feature type="transmembrane region" description="Helical" evidence="1">
    <location>
        <begin position="68"/>
        <end position="92"/>
    </location>
</feature>
<proteinExistence type="predicted"/>
<gene>
    <name evidence="2" type="ORF">ACFQET_06990</name>
</gene>
<evidence type="ECO:0000313" key="2">
    <source>
        <dbReference type="EMBL" id="MFC6275258.1"/>
    </source>
</evidence>
<name>A0ABW1TR59_9LACO</name>
<evidence type="ECO:0000313" key="3">
    <source>
        <dbReference type="Proteomes" id="UP001596191"/>
    </source>
</evidence>
<feature type="transmembrane region" description="Helical" evidence="1">
    <location>
        <begin position="35"/>
        <end position="56"/>
    </location>
</feature>
<sequence length="227" mass="25363">MSKQRKLWVLLDLVFLIAFNIVFFVLGGANGTAAIWWAYGFIHLAYILLLVTPYMVRKNSSSTALFNMSLYSISMTYFLITFVCGLIFIFRYPQMGSLSLVSQVIITGLYAIILIAHIIANDRTADALVVHEQELQFVKVSSGKLAGILARTQDAGLKKKVEQAYDLAHASQVKSSTAAQMTEHAVLAAIDELDRATAVRDQKEMAILLDRIINGIENRNRQLQFTQ</sequence>